<name>A0A1D2JPT7_PARBR</name>
<dbReference type="Proteomes" id="UP000242814">
    <property type="component" value="Unassembled WGS sequence"/>
</dbReference>
<gene>
    <name evidence="2" type="ORF">ACO22_00306</name>
</gene>
<sequence length="229" mass="25283">MPKRLTQDQKLAVTAALFRQEPYPQIAATHGVSERRLRGISLCLRTWGTTHPPRMKQMGRPKAITTEIQEGLREYVNSRPLSSLQDMQSHIQKTFNAKCSFRSISLCLKDMGYIRTIVQRGNRSLEKDNLPSLSDPDKLRIQSDPAAAKLLDKPKRESHQAATKKSASAKKARRGVSAGRRSQELSDDERDEEESLDVLLNGDISAAALIPAVAPALPSFPLAASQSVG</sequence>
<evidence type="ECO:0000256" key="1">
    <source>
        <dbReference type="SAM" id="MobiDB-lite"/>
    </source>
</evidence>
<dbReference type="OrthoDB" id="4177423at2759"/>
<proteinExistence type="predicted"/>
<reference evidence="2 3" key="1">
    <citation type="submission" date="2016-06" db="EMBL/GenBank/DDBJ databases">
        <authorList>
            <person name="Kjaerup R.B."/>
            <person name="Dalgaard T.S."/>
            <person name="Juul-Madsen H.R."/>
        </authorList>
    </citation>
    <scope>NUCLEOTIDE SEQUENCE [LARGE SCALE GENOMIC DNA]</scope>
    <source>
        <strain evidence="2 3">Pb300</strain>
    </source>
</reference>
<evidence type="ECO:0000313" key="2">
    <source>
        <dbReference type="EMBL" id="ODH45193.1"/>
    </source>
</evidence>
<dbReference type="VEuPathDB" id="FungiDB:PABG_00099"/>
<dbReference type="SUPFAM" id="SSF46689">
    <property type="entry name" value="Homeodomain-like"/>
    <property type="match status" value="1"/>
</dbReference>
<dbReference type="EMBL" id="LZYO01000005">
    <property type="protein sequence ID" value="ODH45193.1"/>
    <property type="molecule type" value="Genomic_DNA"/>
</dbReference>
<feature type="compositionally biased region" description="Acidic residues" evidence="1">
    <location>
        <begin position="185"/>
        <end position="194"/>
    </location>
</feature>
<feature type="region of interest" description="Disordered" evidence="1">
    <location>
        <begin position="148"/>
        <end position="194"/>
    </location>
</feature>
<comment type="caution">
    <text evidence="2">The sequence shown here is derived from an EMBL/GenBank/DDBJ whole genome shotgun (WGS) entry which is preliminary data.</text>
</comment>
<dbReference type="InterPro" id="IPR009057">
    <property type="entry name" value="Homeodomain-like_sf"/>
</dbReference>
<organism evidence="2 3">
    <name type="scientific">Paracoccidioides brasiliensis</name>
    <dbReference type="NCBI Taxonomy" id="121759"/>
    <lineage>
        <taxon>Eukaryota</taxon>
        <taxon>Fungi</taxon>
        <taxon>Dikarya</taxon>
        <taxon>Ascomycota</taxon>
        <taxon>Pezizomycotina</taxon>
        <taxon>Eurotiomycetes</taxon>
        <taxon>Eurotiomycetidae</taxon>
        <taxon>Onygenales</taxon>
        <taxon>Ajellomycetaceae</taxon>
        <taxon>Paracoccidioides</taxon>
    </lineage>
</organism>
<feature type="compositionally biased region" description="Basic and acidic residues" evidence="1">
    <location>
        <begin position="150"/>
        <end position="159"/>
    </location>
</feature>
<evidence type="ECO:0000313" key="3">
    <source>
        <dbReference type="Proteomes" id="UP000242814"/>
    </source>
</evidence>
<dbReference type="VEuPathDB" id="FungiDB:PADG_02490"/>
<dbReference type="AlphaFoldDB" id="A0A1D2JPT7"/>
<accession>A0A1D2JPT7</accession>
<protein>
    <submittedName>
        <fullName evidence="2">Uncharacterized protein</fullName>
    </submittedName>
</protein>